<feature type="domain" description="Nose resistant-to-fluoxetine protein N-terminal" evidence="2">
    <location>
        <begin position="65"/>
        <end position="210"/>
    </location>
</feature>
<name>A0A9D4QGS6_RHISA</name>
<reference evidence="3" key="1">
    <citation type="journal article" date="2020" name="Cell">
        <title>Large-Scale Comparative Analyses of Tick Genomes Elucidate Their Genetic Diversity and Vector Capacities.</title>
        <authorList>
            <consortium name="Tick Genome and Microbiome Consortium (TIGMIC)"/>
            <person name="Jia N."/>
            <person name="Wang J."/>
            <person name="Shi W."/>
            <person name="Du L."/>
            <person name="Sun Y."/>
            <person name="Zhan W."/>
            <person name="Jiang J.F."/>
            <person name="Wang Q."/>
            <person name="Zhang B."/>
            <person name="Ji P."/>
            <person name="Bell-Sakyi L."/>
            <person name="Cui X.M."/>
            <person name="Yuan T.T."/>
            <person name="Jiang B.G."/>
            <person name="Yang W.F."/>
            <person name="Lam T.T."/>
            <person name="Chang Q.C."/>
            <person name="Ding S.J."/>
            <person name="Wang X.J."/>
            <person name="Zhu J.G."/>
            <person name="Ruan X.D."/>
            <person name="Zhao L."/>
            <person name="Wei J.T."/>
            <person name="Ye R.Z."/>
            <person name="Que T.C."/>
            <person name="Du C.H."/>
            <person name="Zhou Y.H."/>
            <person name="Cheng J.X."/>
            <person name="Dai P.F."/>
            <person name="Guo W.B."/>
            <person name="Han X.H."/>
            <person name="Huang E.J."/>
            <person name="Li L.F."/>
            <person name="Wei W."/>
            <person name="Gao Y.C."/>
            <person name="Liu J.Z."/>
            <person name="Shao H.Z."/>
            <person name="Wang X."/>
            <person name="Wang C.C."/>
            <person name="Yang T.C."/>
            <person name="Huo Q.B."/>
            <person name="Li W."/>
            <person name="Chen H.Y."/>
            <person name="Chen S.E."/>
            <person name="Zhou L.G."/>
            <person name="Ni X.B."/>
            <person name="Tian J.H."/>
            <person name="Sheng Y."/>
            <person name="Liu T."/>
            <person name="Pan Y.S."/>
            <person name="Xia L.Y."/>
            <person name="Li J."/>
            <person name="Zhao F."/>
            <person name="Cao W.C."/>
        </authorList>
    </citation>
    <scope>NUCLEOTIDE SEQUENCE</scope>
    <source>
        <strain evidence="3">Rsan-2018</strain>
    </source>
</reference>
<protein>
    <recommendedName>
        <fullName evidence="2">Nose resistant-to-fluoxetine protein N-terminal domain-containing protein</fullName>
    </recommendedName>
</protein>
<feature type="transmembrane region" description="Helical" evidence="1">
    <location>
        <begin position="218"/>
        <end position="239"/>
    </location>
</feature>
<feature type="transmembrane region" description="Helical" evidence="1">
    <location>
        <begin position="552"/>
        <end position="571"/>
    </location>
</feature>
<proteinExistence type="predicted"/>
<keyword evidence="1" id="KW-0472">Membrane</keyword>
<feature type="transmembrane region" description="Helical" evidence="1">
    <location>
        <begin position="445"/>
        <end position="466"/>
    </location>
</feature>
<feature type="transmembrane region" description="Helical" evidence="1">
    <location>
        <begin position="591"/>
        <end position="608"/>
    </location>
</feature>
<dbReference type="EMBL" id="JABSTV010001245">
    <property type="protein sequence ID" value="KAH7982644.1"/>
    <property type="molecule type" value="Genomic_DNA"/>
</dbReference>
<dbReference type="GO" id="GO:0016747">
    <property type="term" value="F:acyltransferase activity, transferring groups other than amino-acyl groups"/>
    <property type="evidence" value="ECO:0007669"/>
    <property type="project" value="InterPro"/>
</dbReference>
<keyword evidence="1" id="KW-1133">Transmembrane helix</keyword>
<dbReference type="VEuPathDB" id="VectorBase:RSAN_038385"/>
<evidence type="ECO:0000313" key="3">
    <source>
        <dbReference type="EMBL" id="KAH7982644.1"/>
    </source>
</evidence>
<evidence type="ECO:0000256" key="1">
    <source>
        <dbReference type="SAM" id="Phobius"/>
    </source>
</evidence>
<dbReference type="PANTHER" id="PTHR11161">
    <property type="entry name" value="O-ACYLTRANSFERASE"/>
    <property type="match status" value="1"/>
</dbReference>
<feature type="transmembrane region" description="Helical" evidence="1">
    <location>
        <begin position="343"/>
        <end position="362"/>
    </location>
</feature>
<gene>
    <name evidence="3" type="ORF">HPB52_006265</name>
</gene>
<reference evidence="3" key="2">
    <citation type="submission" date="2021-09" db="EMBL/GenBank/DDBJ databases">
        <authorList>
            <person name="Jia N."/>
            <person name="Wang J."/>
            <person name="Shi W."/>
            <person name="Du L."/>
            <person name="Sun Y."/>
            <person name="Zhan W."/>
            <person name="Jiang J."/>
            <person name="Wang Q."/>
            <person name="Zhang B."/>
            <person name="Ji P."/>
            <person name="Sakyi L.B."/>
            <person name="Cui X."/>
            <person name="Yuan T."/>
            <person name="Jiang B."/>
            <person name="Yang W."/>
            <person name="Lam T.T.-Y."/>
            <person name="Chang Q."/>
            <person name="Ding S."/>
            <person name="Wang X."/>
            <person name="Zhu J."/>
            <person name="Ruan X."/>
            <person name="Zhao L."/>
            <person name="Wei J."/>
            <person name="Que T."/>
            <person name="Du C."/>
            <person name="Cheng J."/>
            <person name="Dai P."/>
            <person name="Han X."/>
            <person name="Huang E."/>
            <person name="Gao Y."/>
            <person name="Liu J."/>
            <person name="Shao H."/>
            <person name="Ye R."/>
            <person name="Li L."/>
            <person name="Wei W."/>
            <person name="Wang X."/>
            <person name="Wang C."/>
            <person name="Huo Q."/>
            <person name="Li W."/>
            <person name="Guo W."/>
            <person name="Chen H."/>
            <person name="Chen S."/>
            <person name="Zhou L."/>
            <person name="Zhou L."/>
            <person name="Ni X."/>
            <person name="Tian J."/>
            <person name="Zhou Y."/>
            <person name="Sheng Y."/>
            <person name="Liu T."/>
            <person name="Pan Y."/>
            <person name="Xia L."/>
            <person name="Li J."/>
            <person name="Zhao F."/>
            <person name="Cao W."/>
        </authorList>
    </citation>
    <scope>NUCLEOTIDE SEQUENCE</scope>
    <source>
        <strain evidence="3">Rsan-2018</strain>
        <tissue evidence="3">Larvae</tissue>
    </source>
</reference>
<dbReference type="InterPro" id="IPR006621">
    <property type="entry name" value="Nose-resist-to-fluoxetine_N"/>
</dbReference>
<feature type="transmembrane region" description="Helical" evidence="1">
    <location>
        <begin position="520"/>
        <end position="540"/>
    </location>
</feature>
<feature type="transmembrane region" description="Helical" evidence="1">
    <location>
        <begin position="399"/>
        <end position="420"/>
    </location>
</feature>
<dbReference type="SMART" id="SM00703">
    <property type="entry name" value="NRF"/>
    <property type="match status" value="1"/>
</dbReference>
<comment type="caution">
    <text evidence="3">The sequence shown here is derived from an EMBL/GenBank/DDBJ whole genome shotgun (WGS) entry which is preliminary data.</text>
</comment>
<keyword evidence="4" id="KW-1185">Reference proteome</keyword>
<dbReference type="PANTHER" id="PTHR11161:SF0">
    <property type="entry name" value="O-ACYLTRANSFERASE LIKE PROTEIN"/>
    <property type="match status" value="1"/>
</dbReference>
<dbReference type="Pfam" id="PF01757">
    <property type="entry name" value="Acyl_transf_3"/>
    <property type="match status" value="1"/>
</dbReference>
<evidence type="ECO:0000259" key="2">
    <source>
        <dbReference type="SMART" id="SM00703"/>
    </source>
</evidence>
<feature type="transmembrane region" description="Helical" evidence="1">
    <location>
        <begin position="478"/>
        <end position="500"/>
    </location>
</feature>
<dbReference type="InterPro" id="IPR052728">
    <property type="entry name" value="O2_lipid_transport_reg"/>
</dbReference>
<sequence length="649" mass="72107">MVDPDDGPNRSFGQRPRRHVTLHFQLGETVASLRSSNSSSKCGAGGDALFHHVDDHLRALIAAGSELTLAIQRDWRDRTNDKPECDALIDSSGKVPGNLFIGSVSELGSFDECLATVVRDESGHELIRAQYCSLYVRPESDSSIIDLFKPALLMTHPKAANLIKFLSDPRVPGFRLAICVVSDCNQEELEAVGTALLGDVAPVSVKYCMTGVAPELTASNIAVITVLGSILVLMVVGTLTDLYAPKQSKETVAARVLRSFSMPANLRLLTTATKKSSESYSHRFMHGIRAVSIFHVVFGHATCEYSFASGEHGYLFFYIISGIKNVRSAKASMVIIFRRWYRLLLPVVLAASVFSLLPLFVAGPTTSMVYDKFYDDVKNHWWTVVLNVRNLYREVTKRVIIGAFTLISIACCCFTAWQVYGTKYQPVLVMLTETFDDYLDMLTDVYMLPTYHAACYFGGCIAFYAVERYKTKKISKVTEAALWAVALGLGATCIFYRFEWTRGTTHGNLAKVSLAFWDRILWATALAALTFLCATGRGGIMQKILSAAPLAVLSRLSFGVYLTHFPFYFLSSNAMRTKRYMGVFNWFMESLSVYVWSCMFALVLFLACEAPLGRLDKVIWGTPQSKKQDHQMNGTCDTELATHQGEVSK</sequence>
<dbReference type="Pfam" id="PF20146">
    <property type="entry name" value="NRF"/>
    <property type="match status" value="1"/>
</dbReference>
<dbReference type="AlphaFoldDB" id="A0A9D4QGS6"/>
<accession>A0A9D4QGS6</accession>
<keyword evidence="1" id="KW-0812">Transmembrane</keyword>
<dbReference type="Proteomes" id="UP000821837">
    <property type="component" value="Chromosome 1"/>
</dbReference>
<dbReference type="InterPro" id="IPR002656">
    <property type="entry name" value="Acyl_transf_3_dom"/>
</dbReference>
<organism evidence="3 4">
    <name type="scientific">Rhipicephalus sanguineus</name>
    <name type="common">Brown dog tick</name>
    <name type="synonym">Ixodes sanguineus</name>
    <dbReference type="NCBI Taxonomy" id="34632"/>
    <lineage>
        <taxon>Eukaryota</taxon>
        <taxon>Metazoa</taxon>
        <taxon>Ecdysozoa</taxon>
        <taxon>Arthropoda</taxon>
        <taxon>Chelicerata</taxon>
        <taxon>Arachnida</taxon>
        <taxon>Acari</taxon>
        <taxon>Parasitiformes</taxon>
        <taxon>Ixodida</taxon>
        <taxon>Ixodoidea</taxon>
        <taxon>Ixodidae</taxon>
        <taxon>Rhipicephalinae</taxon>
        <taxon>Rhipicephalus</taxon>
        <taxon>Rhipicephalus</taxon>
    </lineage>
</organism>
<evidence type="ECO:0000313" key="4">
    <source>
        <dbReference type="Proteomes" id="UP000821837"/>
    </source>
</evidence>